<keyword evidence="8" id="KW-1185">Reference proteome</keyword>
<keyword evidence="4" id="KW-0406">Ion transport</keyword>
<feature type="transmembrane region" description="Helical" evidence="6">
    <location>
        <begin position="693"/>
        <end position="713"/>
    </location>
</feature>
<gene>
    <name evidence="7" type="ORF">HPB52_005866</name>
</gene>
<feature type="transmembrane region" description="Helical" evidence="6">
    <location>
        <begin position="106"/>
        <end position="127"/>
    </location>
</feature>
<evidence type="ECO:0000313" key="8">
    <source>
        <dbReference type="Proteomes" id="UP000821837"/>
    </source>
</evidence>
<feature type="transmembrane region" description="Helical" evidence="6">
    <location>
        <begin position="239"/>
        <end position="266"/>
    </location>
</feature>
<name>A0A9D4PEW0_RHISA</name>
<dbReference type="EMBL" id="JABSTV010001254">
    <property type="protein sequence ID" value="KAH7939103.1"/>
    <property type="molecule type" value="Genomic_DNA"/>
</dbReference>
<reference evidence="7" key="1">
    <citation type="journal article" date="2020" name="Cell">
        <title>Large-Scale Comparative Analyses of Tick Genomes Elucidate Their Genetic Diversity and Vector Capacities.</title>
        <authorList>
            <consortium name="Tick Genome and Microbiome Consortium (TIGMIC)"/>
            <person name="Jia N."/>
            <person name="Wang J."/>
            <person name="Shi W."/>
            <person name="Du L."/>
            <person name="Sun Y."/>
            <person name="Zhan W."/>
            <person name="Jiang J.F."/>
            <person name="Wang Q."/>
            <person name="Zhang B."/>
            <person name="Ji P."/>
            <person name="Bell-Sakyi L."/>
            <person name="Cui X.M."/>
            <person name="Yuan T.T."/>
            <person name="Jiang B.G."/>
            <person name="Yang W.F."/>
            <person name="Lam T.T."/>
            <person name="Chang Q.C."/>
            <person name="Ding S.J."/>
            <person name="Wang X.J."/>
            <person name="Zhu J.G."/>
            <person name="Ruan X.D."/>
            <person name="Zhao L."/>
            <person name="Wei J.T."/>
            <person name="Ye R.Z."/>
            <person name="Que T.C."/>
            <person name="Du C.H."/>
            <person name="Zhou Y.H."/>
            <person name="Cheng J.X."/>
            <person name="Dai P.F."/>
            <person name="Guo W.B."/>
            <person name="Han X.H."/>
            <person name="Huang E.J."/>
            <person name="Li L.F."/>
            <person name="Wei W."/>
            <person name="Gao Y.C."/>
            <person name="Liu J.Z."/>
            <person name="Shao H.Z."/>
            <person name="Wang X."/>
            <person name="Wang C.C."/>
            <person name="Yang T.C."/>
            <person name="Huo Q.B."/>
            <person name="Li W."/>
            <person name="Chen H.Y."/>
            <person name="Chen S.E."/>
            <person name="Zhou L.G."/>
            <person name="Ni X.B."/>
            <person name="Tian J.H."/>
            <person name="Sheng Y."/>
            <person name="Liu T."/>
            <person name="Pan Y.S."/>
            <person name="Xia L.Y."/>
            <person name="Li J."/>
            <person name="Zhao F."/>
            <person name="Cao W.C."/>
        </authorList>
    </citation>
    <scope>NUCLEOTIDE SEQUENCE</scope>
    <source>
        <strain evidence="7">Rsan-2018</strain>
    </source>
</reference>
<sequence length="1536" mass="171489">MEDPATSTAAYESLPEYGTLLLLLVVIVSSVLRMVKRVINLPVVAVTVLWGFLAGWLVNRYGDKETFLPVTDANVGELLHLYMPVLVFTVTLNVRYHIFWRCFWQCVLLGGVGLVLSVCMFVLYMTFMVPSSKEGIGGRDSAGGGREGLGDNSATSALMGFLVCCPEPMFYTEIQFLTTAKSHILETLVMGEALVGLSFFWFVYNIVAVVKEFSFSNFGVFVLTTLVLGPLFGKLVGHLLAYLLIALSQDVSITYLVSLCAVYLTFLLAEHAFLGSGVTSIIALALTASAHSASTIMDPIVLRKFWMLLRYTYNTVIVFLAAFKVGRDAVGYLDADDVILLGHTGLMVLVLYPVLCSTGYELNWRQCVALVWINFKSAVIMGFSLSSWISNINVSVALREDAIRLGLVFLVQAINTLSLPQLMWTLGLVQMSEAERANMNVVVTALRNTAKQSTNKQRREKNFSGADWKWVQLHTFIENPYAEVAGAGTERTALGPRLSLQRREDTLAEAKHNANTNILRLQKVCYNKQYEDGMIHKRTKTTILAALQYPLERELYLNIDMMTQYITVPAWIYSLKNILQRFAGTEVIERRSSGRVSARTEETETSIVEMDLLSNSITQGWYHVLVGLVAVGFVLLLGGLAFFTQYKMNDVIMSVVVSVQGLYVLLYALEILLVVYSMGMFRMGRDVWRQLDLIIFVLVVSEFVLTSFVSVSMDDKKNKWYAIFLQCSFILLVACRTVKTLQKRAVLFVWLWDLMDGVLNRKLFYAYDVSWAYITAEDEAMAKASRFVKNTQLANKIRDSCGRNKLQTLKNVIDIQQKYPNIEVATKTRQAARKTLNKALDALHDLHDGGLLDDKQFGMLYEDLTWMIHRVDGMPTNIIVGDTAHCILLSISWLPREEVTKLLKSFFVTQKKGNVLSFVGHEHERVSIICSGIVKVYGKGTRQSTDTEGRLQNADSNQYFFSDGDFKDYLVSPDCIGLIGFLSALPSVCQAVCETDVEADDDDDDVTGCSPPLRLKPSLDCSQLCSIPMEVMERITEQHPDPPTVIYRMWFSVAVRVALGVLINHKRYQDWTHDKLKQFLEGGIMPNLYYAIEFSLDEAVQDVILIQGCGSPSSRPRPVMLITTLLRYHLPPELDWYHQPLRHYDYMPRIRTDDEYAHWVTTSKYEDKTHFIVDRWTSFKRGLPSVGNGSQANAFLESVLNTIARKKVSDAAIKQCQALDDTIGLQEPRSHSSPPVEPSAGDCTDFPPPKWLTMVNALEEAPKLPADASVVGRDFKVFKTALEQRVNEDIGWMSETDQQSTVSKSKDLQMSSLSSITLTKHEIDNSRFNPSFGMRMNDWVFNKVTVVKRLKVADDVDQDADTVRDDDGYVETVEVQLTADPAAGRIVVPHMFAVPPVFFDDLSGASYANVALLGVQMTRKSLGLLSVAFHAPLETEQQFDEAVAAALAIKLAYQYGPLMGEGGTADDARFSSVQLFFKRACISLCAGVKPPQDFNAVDKDVASAACTLAASSMPDFHAAFGCSDGGPMAAPKLCKF</sequence>
<feature type="transmembrane region" description="Helical" evidence="6">
    <location>
        <begin position="620"/>
        <end position="642"/>
    </location>
</feature>
<dbReference type="GO" id="GO:0005886">
    <property type="term" value="C:plasma membrane"/>
    <property type="evidence" value="ECO:0007669"/>
    <property type="project" value="UniProtKB-SubCell"/>
</dbReference>
<dbReference type="InterPro" id="IPR018422">
    <property type="entry name" value="Cation/H_exchanger_CPA1"/>
</dbReference>
<dbReference type="GO" id="GO:0015385">
    <property type="term" value="F:sodium:proton antiporter activity"/>
    <property type="evidence" value="ECO:0007669"/>
    <property type="project" value="InterPro"/>
</dbReference>
<feature type="transmembrane region" description="Helical" evidence="6">
    <location>
        <begin position="367"/>
        <end position="389"/>
    </location>
</feature>
<feature type="transmembrane region" description="Helical" evidence="6">
    <location>
        <begin position="39"/>
        <end position="58"/>
    </location>
</feature>
<evidence type="ECO:0000256" key="1">
    <source>
        <dbReference type="ARBA" id="ARBA00004651"/>
    </source>
</evidence>
<evidence type="ECO:0008006" key="9">
    <source>
        <dbReference type="Google" id="ProtNLM"/>
    </source>
</evidence>
<feature type="transmembrane region" description="Helical" evidence="6">
    <location>
        <begin position="338"/>
        <end position="355"/>
    </location>
</feature>
<dbReference type="GO" id="GO:0008237">
    <property type="term" value="F:metallopeptidase activity"/>
    <property type="evidence" value="ECO:0007669"/>
    <property type="project" value="InterPro"/>
</dbReference>
<evidence type="ECO:0000256" key="5">
    <source>
        <dbReference type="SAM" id="MobiDB-lite"/>
    </source>
</evidence>
<dbReference type="PANTHER" id="PTHR10110">
    <property type="entry name" value="SODIUM/HYDROGEN EXCHANGER"/>
    <property type="match status" value="1"/>
</dbReference>
<feature type="transmembrane region" description="Helical" evidence="6">
    <location>
        <begin position="78"/>
        <end position="94"/>
    </location>
</feature>
<keyword evidence="2" id="KW-0813">Transport</keyword>
<dbReference type="GO" id="GO:0051453">
    <property type="term" value="P:regulation of intracellular pH"/>
    <property type="evidence" value="ECO:0007669"/>
    <property type="project" value="TreeGrafter"/>
</dbReference>
<proteinExistence type="predicted"/>
<evidence type="ECO:0000256" key="2">
    <source>
        <dbReference type="ARBA" id="ARBA00022448"/>
    </source>
</evidence>
<keyword evidence="3" id="KW-1003">Cell membrane</keyword>
<reference evidence="7" key="2">
    <citation type="submission" date="2021-09" db="EMBL/GenBank/DDBJ databases">
        <authorList>
            <person name="Jia N."/>
            <person name="Wang J."/>
            <person name="Shi W."/>
            <person name="Du L."/>
            <person name="Sun Y."/>
            <person name="Zhan W."/>
            <person name="Jiang J."/>
            <person name="Wang Q."/>
            <person name="Zhang B."/>
            <person name="Ji P."/>
            <person name="Sakyi L.B."/>
            <person name="Cui X."/>
            <person name="Yuan T."/>
            <person name="Jiang B."/>
            <person name="Yang W."/>
            <person name="Lam T.T.-Y."/>
            <person name="Chang Q."/>
            <person name="Ding S."/>
            <person name="Wang X."/>
            <person name="Zhu J."/>
            <person name="Ruan X."/>
            <person name="Zhao L."/>
            <person name="Wei J."/>
            <person name="Que T."/>
            <person name="Du C."/>
            <person name="Cheng J."/>
            <person name="Dai P."/>
            <person name="Han X."/>
            <person name="Huang E."/>
            <person name="Gao Y."/>
            <person name="Liu J."/>
            <person name="Shao H."/>
            <person name="Ye R."/>
            <person name="Li L."/>
            <person name="Wei W."/>
            <person name="Wang X."/>
            <person name="Wang C."/>
            <person name="Huo Q."/>
            <person name="Li W."/>
            <person name="Guo W."/>
            <person name="Chen H."/>
            <person name="Chen S."/>
            <person name="Zhou L."/>
            <person name="Zhou L."/>
            <person name="Ni X."/>
            <person name="Tian J."/>
            <person name="Zhou Y."/>
            <person name="Sheng Y."/>
            <person name="Liu T."/>
            <person name="Pan Y."/>
            <person name="Xia L."/>
            <person name="Li J."/>
            <person name="Zhao F."/>
            <person name="Cao W."/>
        </authorList>
    </citation>
    <scope>NUCLEOTIDE SEQUENCE</scope>
    <source>
        <strain evidence="7">Rsan-2018</strain>
        <tissue evidence="7">Larvae</tissue>
    </source>
</reference>
<feature type="transmembrane region" description="Helical" evidence="6">
    <location>
        <begin position="305"/>
        <end position="326"/>
    </location>
</feature>
<evidence type="ECO:0000256" key="6">
    <source>
        <dbReference type="SAM" id="Phobius"/>
    </source>
</evidence>
<keyword evidence="6" id="KW-0812">Transmembrane</keyword>
<organism evidence="7 8">
    <name type="scientific">Rhipicephalus sanguineus</name>
    <name type="common">Brown dog tick</name>
    <name type="synonym">Ixodes sanguineus</name>
    <dbReference type="NCBI Taxonomy" id="34632"/>
    <lineage>
        <taxon>Eukaryota</taxon>
        <taxon>Metazoa</taxon>
        <taxon>Ecdysozoa</taxon>
        <taxon>Arthropoda</taxon>
        <taxon>Chelicerata</taxon>
        <taxon>Arachnida</taxon>
        <taxon>Acari</taxon>
        <taxon>Parasitiformes</taxon>
        <taxon>Ixodida</taxon>
        <taxon>Ixodoidea</taxon>
        <taxon>Ixodidae</taxon>
        <taxon>Rhipicephalinae</taxon>
        <taxon>Rhipicephalus</taxon>
        <taxon>Rhipicephalus</taxon>
    </lineage>
</organism>
<evidence type="ECO:0000256" key="3">
    <source>
        <dbReference type="ARBA" id="ARBA00022475"/>
    </source>
</evidence>
<feature type="region of interest" description="Disordered" evidence="5">
    <location>
        <begin position="1224"/>
        <end position="1243"/>
    </location>
</feature>
<dbReference type="GO" id="GO:0015386">
    <property type="term" value="F:potassium:proton antiporter activity"/>
    <property type="evidence" value="ECO:0007669"/>
    <property type="project" value="TreeGrafter"/>
</dbReference>
<dbReference type="VEuPathDB" id="VectorBase:RSAN_053591"/>
<dbReference type="Gene3D" id="3.40.390.10">
    <property type="entry name" value="Collagenase (Catalytic Domain)"/>
    <property type="match status" value="1"/>
</dbReference>
<dbReference type="Proteomes" id="UP000821837">
    <property type="component" value="Chromosome 8"/>
</dbReference>
<feature type="transmembrane region" description="Helical" evidence="6">
    <location>
        <begin position="184"/>
        <end position="207"/>
    </location>
</feature>
<feature type="transmembrane region" description="Helical" evidence="6">
    <location>
        <begin position="719"/>
        <end position="738"/>
    </location>
</feature>
<accession>A0A9D4PEW0</accession>
<dbReference type="SUPFAM" id="SSF51206">
    <property type="entry name" value="cAMP-binding domain-like"/>
    <property type="match status" value="1"/>
</dbReference>
<comment type="caution">
    <text evidence="7">The sequence shown here is derived from an EMBL/GenBank/DDBJ whole genome shotgun (WGS) entry which is preliminary data.</text>
</comment>
<comment type="subcellular location">
    <subcellularLocation>
        <location evidence="1">Cell membrane</location>
        <topology evidence="1">Multi-pass membrane protein</topology>
    </subcellularLocation>
</comment>
<keyword evidence="6" id="KW-0472">Membrane</keyword>
<feature type="transmembrane region" description="Helical" evidence="6">
    <location>
        <begin position="14"/>
        <end position="32"/>
    </location>
</feature>
<dbReference type="InterPro" id="IPR018490">
    <property type="entry name" value="cNMP-bd_dom_sf"/>
</dbReference>
<feature type="transmembrane region" description="Helical" evidence="6">
    <location>
        <begin position="662"/>
        <end position="681"/>
    </location>
</feature>
<dbReference type="SUPFAM" id="SSF55486">
    <property type="entry name" value="Metalloproteases ('zincins'), catalytic domain"/>
    <property type="match status" value="1"/>
</dbReference>
<feature type="transmembrane region" description="Helical" evidence="6">
    <location>
        <begin position="213"/>
        <end position="232"/>
    </location>
</feature>
<evidence type="ECO:0000313" key="7">
    <source>
        <dbReference type="EMBL" id="KAH7939103.1"/>
    </source>
</evidence>
<keyword evidence="6" id="KW-1133">Transmembrane helix</keyword>
<protein>
    <recommendedName>
        <fullName evidence="9">Cyclic nucleotide-binding domain-containing protein</fullName>
    </recommendedName>
</protein>
<evidence type="ECO:0000256" key="4">
    <source>
        <dbReference type="ARBA" id="ARBA00023065"/>
    </source>
</evidence>
<dbReference type="PANTHER" id="PTHR10110:SF86">
    <property type="entry name" value="SODIUM_HYDROGEN EXCHANGER 7"/>
    <property type="match status" value="1"/>
</dbReference>
<dbReference type="InterPro" id="IPR024079">
    <property type="entry name" value="MetalloPept_cat_dom_sf"/>
</dbReference>
<dbReference type="GO" id="GO:0098719">
    <property type="term" value="P:sodium ion import across plasma membrane"/>
    <property type="evidence" value="ECO:0007669"/>
    <property type="project" value="TreeGrafter"/>
</dbReference>